<dbReference type="OrthoDB" id="9914230at2"/>
<dbReference type="STRING" id="1353537.TP2_17915"/>
<dbReference type="EMBL" id="AUND01000016">
    <property type="protein sequence ID" value="KEO53408.1"/>
    <property type="molecule type" value="Genomic_DNA"/>
</dbReference>
<sequence>MTVFNLSCPIAVKHEDGSEHSIRALVLNVGAAEVVALKRLSESAPPSMKLARSTIDVAAGLPPSTAELLDIDDVNDVLDIVQAKVDAVVAKFRRAAP</sequence>
<comment type="caution">
    <text evidence="1">The sequence shown here is derived from an EMBL/GenBank/DDBJ whole genome shotgun (WGS) entry which is preliminary data.</text>
</comment>
<dbReference type="RefSeq" id="WP_038076432.1">
    <property type="nucleotide sequence ID" value="NZ_AUND01000016.1"/>
</dbReference>
<evidence type="ECO:0000313" key="1">
    <source>
        <dbReference type="EMBL" id="KEO53408.1"/>
    </source>
</evidence>
<dbReference type="AlphaFoldDB" id="A0A074JCS3"/>
<dbReference type="Proteomes" id="UP000027432">
    <property type="component" value="Unassembled WGS sequence"/>
</dbReference>
<gene>
    <name evidence="1" type="ORF">TP2_17915</name>
</gene>
<accession>A0A074JCS3</accession>
<organism evidence="1 2">
    <name type="scientific">Thioclava pacifica DSM 10166</name>
    <dbReference type="NCBI Taxonomy" id="1353537"/>
    <lineage>
        <taxon>Bacteria</taxon>
        <taxon>Pseudomonadati</taxon>
        <taxon>Pseudomonadota</taxon>
        <taxon>Alphaproteobacteria</taxon>
        <taxon>Rhodobacterales</taxon>
        <taxon>Paracoccaceae</taxon>
        <taxon>Thioclava</taxon>
    </lineage>
</organism>
<protein>
    <submittedName>
        <fullName evidence="1">Uncharacterized protein</fullName>
    </submittedName>
</protein>
<name>A0A074JCS3_9RHOB</name>
<keyword evidence="2" id="KW-1185">Reference proteome</keyword>
<evidence type="ECO:0000313" key="2">
    <source>
        <dbReference type="Proteomes" id="UP000027432"/>
    </source>
</evidence>
<proteinExistence type="predicted"/>
<reference evidence="1 2" key="1">
    <citation type="submission" date="2013-07" db="EMBL/GenBank/DDBJ databases">
        <title>Thioclava pacifica DSM 10166 Genome Sequencing.</title>
        <authorList>
            <person name="Lai Q."/>
            <person name="Shao Z."/>
        </authorList>
    </citation>
    <scope>NUCLEOTIDE SEQUENCE [LARGE SCALE GENOMIC DNA]</scope>
    <source>
        <strain evidence="1 2">DSM 10166</strain>
    </source>
</reference>